<dbReference type="RefSeq" id="WP_029330511.1">
    <property type="nucleotide sequence ID" value="NZ_LR732311.1"/>
</dbReference>
<feature type="transmembrane region" description="Helical" evidence="10">
    <location>
        <begin position="396"/>
        <end position="415"/>
    </location>
</feature>
<evidence type="ECO:0000313" key="12">
    <source>
        <dbReference type="Proteomes" id="UP000439752"/>
    </source>
</evidence>
<keyword evidence="10" id="KW-0406">Ion transport</keyword>
<evidence type="ECO:0000256" key="3">
    <source>
        <dbReference type="ARBA" id="ARBA00022448"/>
    </source>
</evidence>
<feature type="transmembrane region" description="Helical" evidence="10">
    <location>
        <begin position="274"/>
        <end position="293"/>
    </location>
</feature>
<feature type="transmembrane region" description="Helical" evidence="10">
    <location>
        <begin position="189"/>
        <end position="209"/>
    </location>
</feature>
<dbReference type="CDD" id="cd11475">
    <property type="entry name" value="SLC5sbd_PutP"/>
    <property type="match status" value="1"/>
</dbReference>
<sequence length="490" mass="53443">MSQEWISIGLYLVMMLAIGYIAYKRTTNTEDYMLGGRNLGPGVTALSAGASDMSGWMLMGLPGAMYATGVSALWLALGLLIGCYINYIVLAPRFRLYTEMANDSITIPDFLENRFKDTSRILRTVSAIVIIVFFTFYTSAGIVSGGKLFESSFGFDYHYGMLLTIAVVVAYTLFGGFLAVSWTDFVQGCIMFVALILVPIVALTDVGGVDGAFNYADNLDPTLFDPFKGTTVLGIIGFLAWGLGYFGQPHIIVRFMAIRSVKDLKKARRIGIGWMFFSILGAMLTGLVGIAYFEGQGNGLGDPETVFIRFADVLFHPYITGFLMAAILAAIMSTISSQLLVTSSALTEDFYKTFLHKEASDKQLVLIGRGAVLAIAVIGTFLAWNPSATILSLVGYAWAGFGSAFGPIILLSLYWKRMTKQGALAGIISGAVTVILWVQLNFSDTLYEMVPGFFTSLLFAVIVSLLTKQPVDAVKEEFNDMEEELKEITQ</sequence>
<keyword evidence="12" id="KW-1185">Reference proteome</keyword>
<comment type="catalytic activity">
    <reaction evidence="8">
        <text>L-proline(in) + Na(+)(in) = L-proline(out) + Na(+)(out)</text>
        <dbReference type="Rhea" id="RHEA:28967"/>
        <dbReference type="ChEBI" id="CHEBI:29101"/>
        <dbReference type="ChEBI" id="CHEBI:60039"/>
    </reaction>
</comment>
<comment type="function">
    <text evidence="10">Catalyzes the sodium-dependent uptake of extracellular L-proline.</text>
</comment>
<evidence type="ECO:0000256" key="2">
    <source>
        <dbReference type="ARBA" id="ARBA00006434"/>
    </source>
</evidence>
<dbReference type="Proteomes" id="UP000439752">
    <property type="component" value="Unassembled WGS sequence"/>
</dbReference>
<feature type="transmembrane region" description="Helical" evidence="10">
    <location>
        <begin position="313"/>
        <end position="335"/>
    </location>
</feature>
<feature type="transmembrane region" description="Helical" evidence="10">
    <location>
        <begin position="159"/>
        <end position="182"/>
    </location>
</feature>
<feature type="transmembrane region" description="Helical" evidence="10">
    <location>
        <begin position="229"/>
        <end position="253"/>
    </location>
</feature>
<dbReference type="PANTHER" id="PTHR48086:SF1">
    <property type="entry name" value="OSMOREGULATED PROLINE TRANSPORTER OPUE"/>
    <property type="match status" value="1"/>
</dbReference>
<evidence type="ECO:0000256" key="6">
    <source>
        <dbReference type="ARBA" id="ARBA00022989"/>
    </source>
</evidence>
<organism evidence="11 12">
    <name type="scientific">Exiguobacterium oxidotolerans</name>
    <dbReference type="NCBI Taxonomy" id="223958"/>
    <lineage>
        <taxon>Bacteria</taxon>
        <taxon>Bacillati</taxon>
        <taxon>Bacillota</taxon>
        <taxon>Bacilli</taxon>
        <taxon>Bacillales</taxon>
        <taxon>Bacillales Family XII. Incertae Sedis</taxon>
        <taxon>Exiguobacterium</taxon>
    </lineage>
</organism>
<dbReference type="InterPro" id="IPR018212">
    <property type="entry name" value="Na/solute_symporter_CS"/>
</dbReference>
<dbReference type="GO" id="GO:0015824">
    <property type="term" value="P:proline transport"/>
    <property type="evidence" value="ECO:0007669"/>
    <property type="project" value="UniProtKB-UniRule"/>
</dbReference>
<evidence type="ECO:0000256" key="7">
    <source>
        <dbReference type="ARBA" id="ARBA00023136"/>
    </source>
</evidence>
<evidence type="ECO:0000256" key="9">
    <source>
        <dbReference type="RuleBase" id="RU362091"/>
    </source>
</evidence>
<dbReference type="InterPro" id="IPR050277">
    <property type="entry name" value="Sodium:Solute_Symporter"/>
</dbReference>
<dbReference type="GO" id="GO:0005298">
    <property type="term" value="F:proline:sodium symporter activity"/>
    <property type="evidence" value="ECO:0007669"/>
    <property type="project" value="UniProtKB-UniRule"/>
</dbReference>
<dbReference type="NCBIfam" id="TIGR00813">
    <property type="entry name" value="sss"/>
    <property type="match status" value="1"/>
</dbReference>
<dbReference type="Gene3D" id="1.20.1730.10">
    <property type="entry name" value="Sodium/glucose cotransporter"/>
    <property type="match status" value="1"/>
</dbReference>
<accession>A0A653I780</accession>
<evidence type="ECO:0000256" key="4">
    <source>
        <dbReference type="ARBA" id="ARBA00022475"/>
    </source>
</evidence>
<keyword evidence="4 10" id="KW-1003">Cell membrane</keyword>
<keyword evidence="5 10" id="KW-0812">Transmembrane</keyword>
<dbReference type="PROSITE" id="PS00456">
    <property type="entry name" value="NA_SOLUT_SYMP_1"/>
    <property type="match status" value="1"/>
</dbReference>
<feature type="transmembrane region" description="Helical" evidence="10">
    <location>
        <begin position="364"/>
        <end position="384"/>
    </location>
</feature>
<feature type="transmembrane region" description="Helical" evidence="10">
    <location>
        <begin position="72"/>
        <end position="90"/>
    </location>
</feature>
<dbReference type="EMBL" id="CABWKQ010000011">
    <property type="protein sequence ID" value="VWX34653.1"/>
    <property type="molecule type" value="Genomic_DNA"/>
</dbReference>
<comment type="similarity">
    <text evidence="2 9">Belongs to the sodium:solute symporter (SSF) (TC 2.A.21) family.</text>
</comment>
<dbReference type="GO" id="GO:0015193">
    <property type="term" value="F:L-proline transmembrane transporter activity"/>
    <property type="evidence" value="ECO:0007669"/>
    <property type="project" value="TreeGrafter"/>
</dbReference>
<evidence type="ECO:0000256" key="5">
    <source>
        <dbReference type="ARBA" id="ARBA00022692"/>
    </source>
</evidence>
<feature type="transmembrane region" description="Helical" evidence="10">
    <location>
        <begin position="446"/>
        <end position="466"/>
    </location>
</feature>
<evidence type="ECO:0000313" key="11">
    <source>
        <dbReference type="EMBL" id="VWX34653.1"/>
    </source>
</evidence>
<comment type="subcellular location">
    <subcellularLocation>
        <location evidence="1 10">Cell membrane</location>
        <topology evidence="1 10">Multi-pass membrane protein</topology>
    </subcellularLocation>
</comment>
<dbReference type="Pfam" id="PF00474">
    <property type="entry name" value="SSF"/>
    <property type="match status" value="1"/>
</dbReference>
<keyword evidence="10" id="KW-0769">Symport</keyword>
<feature type="transmembrane region" description="Helical" evidence="10">
    <location>
        <begin position="43"/>
        <end position="66"/>
    </location>
</feature>
<protein>
    <recommendedName>
        <fullName evidence="10">Sodium/proline symporter</fullName>
    </recommendedName>
    <alternativeName>
        <fullName evidence="10">Proline permease</fullName>
    </alternativeName>
</protein>
<evidence type="ECO:0000256" key="10">
    <source>
        <dbReference type="RuleBase" id="RU366012"/>
    </source>
</evidence>
<keyword evidence="10" id="KW-0029">Amino-acid transport</keyword>
<dbReference type="FunFam" id="1.20.1730.10:FF:000002">
    <property type="entry name" value="Sodium/proline symporter"/>
    <property type="match status" value="1"/>
</dbReference>
<feature type="transmembrane region" description="Helical" evidence="10">
    <location>
        <begin position="121"/>
        <end position="139"/>
    </location>
</feature>
<reference evidence="11 12" key="1">
    <citation type="submission" date="2019-10" db="EMBL/GenBank/DDBJ databases">
        <authorList>
            <person name="Karimi E."/>
        </authorList>
    </citation>
    <scope>NUCLEOTIDE SEQUENCE [LARGE SCALE GENOMIC DNA]</scope>
    <source>
        <strain evidence="11">Exiguobacterium sp. 9Y</strain>
    </source>
</reference>
<dbReference type="NCBIfam" id="TIGR02121">
    <property type="entry name" value="Na_Pro_sym"/>
    <property type="match status" value="1"/>
</dbReference>
<dbReference type="InterPro" id="IPR011851">
    <property type="entry name" value="Na/Pro_symporter"/>
</dbReference>
<name>A0A653I780_9BACL</name>
<dbReference type="GO" id="GO:0031402">
    <property type="term" value="F:sodium ion binding"/>
    <property type="evidence" value="ECO:0007669"/>
    <property type="project" value="UniProtKB-UniRule"/>
</dbReference>
<feature type="transmembrane region" description="Helical" evidence="10">
    <location>
        <begin position="6"/>
        <end position="23"/>
    </location>
</feature>
<keyword evidence="7 10" id="KW-0472">Membrane</keyword>
<dbReference type="InterPro" id="IPR001734">
    <property type="entry name" value="Na/solute_symporter"/>
</dbReference>
<evidence type="ECO:0000256" key="1">
    <source>
        <dbReference type="ARBA" id="ARBA00004651"/>
    </source>
</evidence>
<dbReference type="GO" id="GO:0005886">
    <property type="term" value="C:plasma membrane"/>
    <property type="evidence" value="ECO:0007669"/>
    <property type="project" value="UniProtKB-SubCell"/>
</dbReference>
<dbReference type="AlphaFoldDB" id="A0A653I780"/>
<feature type="transmembrane region" description="Helical" evidence="10">
    <location>
        <begin position="422"/>
        <end position="440"/>
    </location>
</feature>
<keyword evidence="6 10" id="KW-1133">Transmembrane helix</keyword>
<keyword evidence="10" id="KW-0915">Sodium</keyword>
<dbReference type="InterPro" id="IPR038377">
    <property type="entry name" value="Na/Glc_symporter_sf"/>
</dbReference>
<keyword evidence="3 10" id="KW-0813">Transport</keyword>
<gene>
    <name evidence="11" type="primary">opuE</name>
    <name evidence="11" type="ORF">EXIGUO9Y_190087</name>
</gene>
<proteinExistence type="inferred from homology"/>
<evidence type="ECO:0000256" key="8">
    <source>
        <dbReference type="ARBA" id="ARBA00033708"/>
    </source>
</evidence>
<dbReference type="PROSITE" id="PS50283">
    <property type="entry name" value="NA_SOLUT_SYMP_3"/>
    <property type="match status" value="1"/>
</dbReference>
<keyword evidence="10" id="KW-0739">Sodium transport</keyword>
<dbReference type="PANTHER" id="PTHR48086">
    <property type="entry name" value="SODIUM/PROLINE SYMPORTER-RELATED"/>
    <property type="match status" value="1"/>
</dbReference>